<name>A0AAW0GAM6_9APHY</name>
<keyword evidence="2" id="KW-1185">Reference proteome</keyword>
<proteinExistence type="predicted"/>
<dbReference type="Proteomes" id="UP001385951">
    <property type="component" value="Unassembled WGS sequence"/>
</dbReference>
<evidence type="ECO:0000313" key="1">
    <source>
        <dbReference type="EMBL" id="KAK7688607.1"/>
    </source>
</evidence>
<dbReference type="AlphaFoldDB" id="A0AAW0GAM6"/>
<evidence type="ECO:0000313" key="2">
    <source>
        <dbReference type="Proteomes" id="UP001385951"/>
    </source>
</evidence>
<dbReference type="EMBL" id="JASBNA010000010">
    <property type="protein sequence ID" value="KAK7688607.1"/>
    <property type="molecule type" value="Genomic_DNA"/>
</dbReference>
<sequence length="239" mass="26455">MAHRRSQHGSDNCNADDHVTNYSLPPSLSYSTPYSQLSTINVSCGKDRMKYPMDLHFLVAFLALMRNLQHLCLRDMISSSPIHCRQCQLAHLPRLRSLRLRDTARRLVSLVDHITIPPDAVLDLDIVDRGNSDVVFDILVLVGDILNGNNADTPQTFDALSIHPTPKGLVIKGFINEPELSKLRALDSPALYVDNFKSPRLFSKDAIHRGQGTKRSAVPSVDVVSKVHTCIGSAALGRN</sequence>
<protein>
    <submittedName>
        <fullName evidence="1">Uncharacterized protein</fullName>
    </submittedName>
</protein>
<comment type="caution">
    <text evidence="1">The sequence shown here is derived from an EMBL/GenBank/DDBJ whole genome shotgun (WGS) entry which is preliminary data.</text>
</comment>
<accession>A0AAW0GAM6</accession>
<gene>
    <name evidence="1" type="ORF">QCA50_008145</name>
</gene>
<organism evidence="1 2">
    <name type="scientific">Cerrena zonata</name>
    <dbReference type="NCBI Taxonomy" id="2478898"/>
    <lineage>
        <taxon>Eukaryota</taxon>
        <taxon>Fungi</taxon>
        <taxon>Dikarya</taxon>
        <taxon>Basidiomycota</taxon>
        <taxon>Agaricomycotina</taxon>
        <taxon>Agaricomycetes</taxon>
        <taxon>Polyporales</taxon>
        <taxon>Cerrenaceae</taxon>
        <taxon>Cerrena</taxon>
    </lineage>
</organism>
<reference evidence="1 2" key="1">
    <citation type="submission" date="2022-09" db="EMBL/GenBank/DDBJ databases">
        <authorList>
            <person name="Palmer J.M."/>
        </authorList>
    </citation>
    <scope>NUCLEOTIDE SEQUENCE [LARGE SCALE GENOMIC DNA]</scope>
    <source>
        <strain evidence="1 2">DSM 7382</strain>
    </source>
</reference>